<keyword evidence="2" id="KW-1185">Reference proteome</keyword>
<name>A0A239GLT6_9FIRM</name>
<dbReference type="InterPro" id="IPR026988">
    <property type="entry name" value="YaaC-like"/>
</dbReference>
<organism evidence="1 2">
    <name type="scientific">Anaerovirgula multivorans</name>
    <dbReference type="NCBI Taxonomy" id="312168"/>
    <lineage>
        <taxon>Bacteria</taxon>
        <taxon>Bacillati</taxon>
        <taxon>Bacillota</taxon>
        <taxon>Clostridia</taxon>
        <taxon>Peptostreptococcales</taxon>
        <taxon>Natronincolaceae</taxon>
        <taxon>Anaerovirgula</taxon>
    </lineage>
</organism>
<gene>
    <name evidence="1" type="ORF">SAMN05446037_101764</name>
</gene>
<reference evidence="1 2" key="1">
    <citation type="submission" date="2017-06" db="EMBL/GenBank/DDBJ databases">
        <authorList>
            <person name="Kim H.J."/>
            <person name="Triplett B.A."/>
        </authorList>
    </citation>
    <scope>NUCLEOTIDE SEQUENCE [LARGE SCALE GENOMIC DNA]</scope>
    <source>
        <strain evidence="1 2">SCA</strain>
    </source>
</reference>
<dbReference type="OrthoDB" id="2380109at2"/>
<accession>A0A239GLT6</accession>
<dbReference type="RefSeq" id="WP_089283884.1">
    <property type="nucleotide sequence ID" value="NZ_FZOJ01000017.1"/>
</dbReference>
<dbReference type="Pfam" id="PF14175">
    <property type="entry name" value="YaaC"/>
    <property type="match status" value="1"/>
</dbReference>
<evidence type="ECO:0000313" key="2">
    <source>
        <dbReference type="Proteomes" id="UP000198304"/>
    </source>
</evidence>
<dbReference type="EMBL" id="FZOJ01000017">
    <property type="protein sequence ID" value="SNS69748.1"/>
    <property type="molecule type" value="Genomic_DNA"/>
</dbReference>
<dbReference type="AlphaFoldDB" id="A0A239GLT6"/>
<proteinExistence type="predicted"/>
<dbReference type="Proteomes" id="UP000198304">
    <property type="component" value="Unassembled WGS sequence"/>
</dbReference>
<evidence type="ECO:0000313" key="1">
    <source>
        <dbReference type="EMBL" id="SNS69748.1"/>
    </source>
</evidence>
<sequence length="224" mass="26504">MDSIGKNTNEYPNKKPKSISDLNNIYSCSIIQLFARIPELEIIFGHITNERFKCIEVVHDMSGNRFTNNNKSYHGTYLLLRDMTYEITAEEIRSLPFNFKEVQYARSENDGLMYRVRYDCKENESWYESLPLHNSPFVRHRLLFPIFLDLYEFRIIATCLLYALSIIVRYRPSIWIDIITGKNEKYLVMIEQFLDSVERVIPEDFLNRISGKTIRVRLTGSIYA</sequence>
<protein>
    <submittedName>
        <fullName evidence="1">YaaC-like Protein</fullName>
    </submittedName>
</protein>